<comment type="caution">
    <text evidence="2">The sequence shown here is derived from an EMBL/GenBank/DDBJ whole genome shotgun (WGS) entry which is preliminary data.</text>
</comment>
<name>A0A2T7ULK4_9RHOB</name>
<dbReference type="Proteomes" id="UP000244810">
    <property type="component" value="Unassembled WGS sequence"/>
</dbReference>
<gene>
    <name evidence="2" type="ORF">DDE23_20155</name>
</gene>
<dbReference type="EMBL" id="QDDR01000013">
    <property type="protein sequence ID" value="PVE45580.1"/>
    <property type="molecule type" value="Genomic_DNA"/>
</dbReference>
<feature type="signal peptide" evidence="1">
    <location>
        <begin position="1"/>
        <end position="16"/>
    </location>
</feature>
<feature type="chain" id="PRO_5015630240" description="DUF2066 domain-containing protein" evidence="1">
    <location>
        <begin position="17"/>
        <end position="370"/>
    </location>
</feature>
<dbReference type="RefSeq" id="WP_107754893.1">
    <property type="nucleotide sequence ID" value="NZ_QBKF01000018.1"/>
</dbReference>
<keyword evidence="3" id="KW-1185">Reference proteome</keyword>
<evidence type="ECO:0000256" key="1">
    <source>
        <dbReference type="SAM" id="SignalP"/>
    </source>
</evidence>
<proteinExistence type="predicted"/>
<evidence type="ECO:0008006" key="4">
    <source>
        <dbReference type="Google" id="ProtNLM"/>
    </source>
</evidence>
<protein>
    <recommendedName>
        <fullName evidence="4">DUF2066 domain-containing protein</fullName>
    </recommendedName>
</protein>
<evidence type="ECO:0000313" key="2">
    <source>
        <dbReference type="EMBL" id="PVE45580.1"/>
    </source>
</evidence>
<reference evidence="2 3" key="1">
    <citation type="journal article" date="2011" name="Syst. Appl. Microbiol.">
        <title>Defluviimonas denitrificans gen. nov., sp. nov., and Pararhodobacter aggregans gen. nov., sp. nov., non-phototrophic Rhodobacteraceae from the biofilter of a marine aquaculture.</title>
        <authorList>
            <person name="Foesel B.U."/>
            <person name="Drake H.L."/>
            <person name="Schramm A."/>
        </authorList>
    </citation>
    <scope>NUCLEOTIDE SEQUENCE [LARGE SCALE GENOMIC DNA]</scope>
    <source>
        <strain evidence="2 3">D1-19</strain>
    </source>
</reference>
<dbReference type="AlphaFoldDB" id="A0A2T7ULK4"/>
<dbReference type="OrthoDB" id="5525824at2"/>
<sequence length="370" mass="37405">MRPVILLMMLALGAAAPGLPTSRGGTLLAESPAPPLPYVLNINIRRGGFVARGVVPGAVLAALAAEGVQGPRRLEGPPAPDWDRAALAGVAGLRLLMVGQFELRDRLLSILGTARTPVEAEALRRAVLAVLPAGYEAHFTLAVADDLTPPAYRLTYAVETGVTLSGKLPVGIGAADVARALGIADLDDGSETALEGAPGTLAPAVAVLRDWLPRVETLDLSVTEAGSALTLGLGRGWEPEAVRAALAPALPGVTLTVDAVFARGERRLRALAGGVEVQSAGFWLPDVPGGPDCRTGAEAALPGALSPAPPGDPAGVNALAGALRSCLAAGEEVVLTSAPGLAALLRQRLPGAAINDGPGQGTPALVWSRP</sequence>
<organism evidence="2 3">
    <name type="scientific">Pararhodobacter aggregans</name>
    <dbReference type="NCBI Taxonomy" id="404875"/>
    <lineage>
        <taxon>Bacteria</taxon>
        <taxon>Pseudomonadati</taxon>
        <taxon>Pseudomonadota</taxon>
        <taxon>Alphaproteobacteria</taxon>
        <taxon>Rhodobacterales</taxon>
        <taxon>Paracoccaceae</taxon>
        <taxon>Pararhodobacter</taxon>
    </lineage>
</organism>
<keyword evidence="1" id="KW-0732">Signal</keyword>
<evidence type="ECO:0000313" key="3">
    <source>
        <dbReference type="Proteomes" id="UP000244810"/>
    </source>
</evidence>
<accession>A0A2T7ULK4</accession>